<evidence type="ECO:0008006" key="3">
    <source>
        <dbReference type="Google" id="ProtNLM"/>
    </source>
</evidence>
<gene>
    <name evidence="1" type="ORF">P7I34_12490</name>
</gene>
<reference evidence="1 2" key="1">
    <citation type="submission" date="2023-03" db="EMBL/GenBank/DDBJ databases">
        <authorList>
            <person name="Shen W."/>
            <person name="Cai J."/>
        </authorList>
    </citation>
    <scope>NUCLEOTIDE SEQUENCE [LARGE SCALE GENOMIC DNA]</scope>
    <source>
        <strain evidence="1 2">B516</strain>
    </source>
</reference>
<name>A0ABD5FP29_ENTCA</name>
<accession>A0ABD5FP29</accession>
<sequence length="503" mass="59020">MDKISQRFYEMKIDYMNNTPEGNKKEKRDKIYRKYLALNLLKRQEIIEIIYPVLRDYLSERFSNSDYEGIIETFGLLKNTIRYKNEPIANRCITENILLRAYLYLCLESGGSTSSYFSEVETLVTSVGILLQEKREFSYEQYENETKIYSENVAIYDSLISGDFWTEVNLTLPFPLGISKEILNLIVLDEEVQLSTEKFRFGESLFDVDRGVLQLTIDKYGLLTRTAVTLRIKKFFSMKNEKLYFFGENESRSTLLISSLNILNEIISRYRLIGNNYWVDNIDSRMVQVSSVKFIASGVIVKNIIAQSENTYIASPEYDYNKPKENEQLVRFIGLDKDEFLWQELLADAKSFLLVSKLREAVISLNSSFENLFYTRFRKILSIYEDDEKIDSFFEGDIVYEDFRSKDLIDEETFYELKKAGVFPAGVPSVYKVIGRYYKIVPVDQQISYSKRQLLKAINKIRMYRNDIVHGNLYVDALTDKHVFEAIEEFVKLSTEIEKRYKS</sequence>
<evidence type="ECO:0000313" key="1">
    <source>
        <dbReference type="EMBL" id="MDT2983489.1"/>
    </source>
</evidence>
<evidence type="ECO:0000313" key="2">
    <source>
        <dbReference type="Proteomes" id="UP001253851"/>
    </source>
</evidence>
<protein>
    <recommendedName>
        <fullName evidence="3">Apea-like HEPN domain-containing protein</fullName>
    </recommendedName>
</protein>
<dbReference type="EMBL" id="JARQDZ010000007">
    <property type="protein sequence ID" value="MDT2983489.1"/>
    <property type="molecule type" value="Genomic_DNA"/>
</dbReference>
<organism evidence="1 2">
    <name type="scientific">Enterococcus casseliflavus</name>
    <name type="common">Enterococcus flavescens</name>
    <dbReference type="NCBI Taxonomy" id="37734"/>
    <lineage>
        <taxon>Bacteria</taxon>
        <taxon>Bacillati</taxon>
        <taxon>Bacillota</taxon>
        <taxon>Bacilli</taxon>
        <taxon>Lactobacillales</taxon>
        <taxon>Enterococcaceae</taxon>
        <taxon>Enterococcus</taxon>
    </lineage>
</organism>
<proteinExistence type="predicted"/>
<dbReference type="RefSeq" id="WP_047936634.1">
    <property type="nucleotide sequence ID" value="NZ_JARQDZ010000007.1"/>
</dbReference>
<comment type="caution">
    <text evidence="1">The sequence shown here is derived from an EMBL/GenBank/DDBJ whole genome shotgun (WGS) entry which is preliminary data.</text>
</comment>
<dbReference type="Proteomes" id="UP001253851">
    <property type="component" value="Unassembled WGS sequence"/>
</dbReference>
<dbReference type="AlphaFoldDB" id="A0ABD5FP29"/>